<evidence type="ECO:0000313" key="2">
    <source>
        <dbReference type="Proteomes" id="UP001189429"/>
    </source>
</evidence>
<comment type="caution">
    <text evidence="1">The sequence shown here is derived from an EMBL/GenBank/DDBJ whole genome shotgun (WGS) entry which is preliminary data.</text>
</comment>
<dbReference type="EMBL" id="CAUYUJ010003167">
    <property type="protein sequence ID" value="CAK0804135.1"/>
    <property type="molecule type" value="Genomic_DNA"/>
</dbReference>
<protein>
    <submittedName>
        <fullName evidence="1">Uncharacterized protein</fullName>
    </submittedName>
</protein>
<keyword evidence="2" id="KW-1185">Reference proteome</keyword>
<reference evidence="1" key="1">
    <citation type="submission" date="2023-10" db="EMBL/GenBank/DDBJ databases">
        <authorList>
            <person name="Chen Y."/>
            <person name="Shah S."/>
            <person name="Dougan E. K."/>
            <person name="Thang M."/>
            <person name="Chan C."/>
        </authorList>
    </citation>
    <scope>NUCLEOTIDE SEQUENCE [LARGE SCALE GENOMIC DNA]</scope>
</reference>
<feature type="non-terminal residue" evidence="1">
    <location>
        <position position="1"/>
    </location>
</feature>
<dbReference type="Proteomes" id="UP001189429">
    <property type="component" value="Unassembled WGS sequence"/>
</dbReference>
<accession>A0ABN9QK39</accession>
<sequence length="103" mass="10675">DVLPGRPPLKLPYHQEDSLVLQAFRGEAPVGEAVLRLQAAGGAGRAPVSFQAEARLLDECLEPAGPAPAAPGAAGHLDECLCRACCASRRTSAGSSRSRREGD</sequence>
<gene>
    <name evidence="1" type="ORF">PCOR1329_LOCUS11043</name>
</gene>
<name>A0ABN9QK39_9DINO</name>
<proteinExistence type="predicted"/>
<feature type="non-terminal residue" evidence="1">
    <location>
        <position position="103"/>
    </location>
</feature>
<organism evidence="1 2">
    <name type="scientific">Prorocentrum cordatum</name>
    <dbReference type="NCBI Taxonomy" id="2364126"/>
    <lineage>
        <taxon>Eukaryota</taxon>
        <taxon>Sar</taxon>
        <taxon>Alveolata</taxon>
        <taxon>Dinophyceae</taxon>
        <taxon>Prorocentrales</taxon>
        <taxon>Prorocentraceae</taxon>
        <taxon>Prorocentrum</taxon>
    </lineage>
</organism>
<evidence type="ECO:0000313" key="1">
    <source>
        <dbReference type="EMBL" id="CAK0804135.1"/>
    </source>
</evidence>